<dbReference type="GO" id="GO:0003677">
    <property type="term" value="F:DNA binding"/>
    <property type="evidence" value="ECO:0007669"/>
    <property type="project" value="UniProtKB-KW"/>
</dbReference>
<protein>
    <submittedName>
        <fullName evidence="6">Transposase, Mutator family</fullName>
    </submittedName>
</protein>
<comment type="function">
    <text evidence="1">Required for the transposition of the insertion element.</text>
</comment>
<gene>
    <name evidence="6" type="ORF">Ga0061068_11632</name>
</gene>
<keyword evidence="7" id="KW-1185">Reference proteome</keyword>
<dbReference type="GO" id="GO:0006313">
    <property type="term" value="P:DNA transposition"/>
    <property type="evidence" value="ECO:0007669"/>
    <property type="project" value="InterPro"/>
</dbReference>
<name>A0A0K6IY69_9PROT</name>
<dbReference type="GO" id="GO:0004803">
    <property type="term" value="F:transposase activity"/>
    <property type="evidence" value="ECO:0007669"/>
    <property type="project" value="InterPro"/>
</dbReference>
<proteinExistence type="inferred from homology"/>
<organism evidence="6 7">
    <name type="scientific">Tepidiphilus thermophilus</name>
    <dbReference type="NCBI Taxonomy" id="876478"/>
    <lineage>
        <taxon>Bacteria</taxon>
        <taxon>Pseudomonadati</taxon>
        <taxon>Pseudomonadota</taxon>
        <taxon>Hydrogenophilia</taxon>
        <taxon>Hydrogenophilales</taxon>
        <taxon>Hydrogenophilaceae</taxon>
        <taxon>Tepidiphilus</taxon>
    </lineage>
</organism>
<feature type="non-terminal residue" evidence="6">
    <location>
        <position position="76"/>
    </location>
</feature>
<evidence type="ECO:0000256" key="2">
    <source>
        <dbReference type="ARBA" id="ARBA00010961"/>
    </source>
</evidence>
<evidence type="ECO:0000313" key="7">
    <source>
        <dbReference type="Proteomes" id="UP000182108"/>
    </source>
</evidence>
<reference evidence="7" key="1">
    <citation type="submission" date="2015-08" db="EMBL/GenBank/DDBJ databases">
        <authorList>
            <person name="Babu N.S."/>
            <person name="Beckwith C.J."/>
            <person name="Beseler K.G."/>
            <person name="Brison A."/>
            <person name="Carone J.V."/>
            <person name="Caskin T.P."/>
            <person name="Diamond M."/>
            <person name="Durham M.E."/>
            <person name="Foxe J.M."/>
            <person name="Go M."/>
            <person name="Henderson B.A."/>
            <person name="Jones I.B."/>
            <person name="McGettigan J.A."/>
            <person name="Micheletti S.J."/>
            <person name="Nasrallah M.E."/>
            <person name="Ortiz D."/>
            <person name="Piller C.R."/>
            <person name="Privatt S.R."/>
            <person name="Schneider S.L."/>
            <person name="Sharp S."/>
            <person name="Smith T.C."/>
            <person name="Stanton J.D."/>
            <person name="Ullery H.E."/>
            <person name="Wilson R.J."/>
            <person name="Serrano M.G."/>
            <person name="Buck G."/>
            <person name="Lee V."/>
            <person name="Wang Y."/>
            <person name="Carvalho R."/>
            <person name="Voegtly L."/>
            <person name="Shi R."/>
            <person name="Duckworth R."/>
            <person name="Johnson A."/>
            <person name="Loviza R."/>
            <person name="Walstead R."/>
            <person name="Shah Z."/>
            <person name="Kiflezghi M."/>
            <person name="Wade K."/>
            <person name="Ball S.L."/>
            <person name="Bradley K.W."/>
            <person name="Asai D.J."/>
            <person name="Bowman C.A."/>
            <person name="Russell D.A."/>
            <person name="Pope W.H."/>
            <person name="Jacobs-Sera D."/>
            <person name="Hendrix R.W."/>
            <person name="Hatfull G.F."/>
        </authorList>
    </citation>
    <scope>NUCLEOTIDE SEQUENCE [LARGE SCALE GENOMIC DNA]</scope>
    <source>
        <strain evidence="7">JCM 19170</strain>
    </source>
</reference>
<dbReference type="AlphaFoldDB" id="A0A0K6IY69"/>
<evidence type="ECO:0000256" key="5">
    <source>
        <dbReference type="ARBA" id="ARBA00023172"/>
    </source>
</evidence>
<keyword evidence="4" id="KW-0238">DNA-binding</keyword>
<dbReference type="Pfam" id="PF00872">
    <property type="entry name" value="Transposase_mut"/>
    <property type="match status" value="1"/>
</dbReference>
<dbReference type="InterPro" id="IPR001207">
    <property type="entry name" value="Transposase_mutator"/>
</dbReference>
<accession>A0A0K6IY69</accession>
<dbReference type="EMBL" id="CYHH01000016">
    <property type="protein sequence ID" value="CUB07999.1"/>
    <property type="molecule type" value="Genomic_DNA"/>
</dbReference>
<evidence type="ECO:0000313" key="6">
    <source>
        <dbReference type="EMBL" id="CUB07999.1"/>
    </source>
</evidence>
<sequence>MAMRVETNPLEMAYAVLLEHGLEGAGEALRILVNEAAKIERSQFLGAAPYERSERRRDYANGYKPKTVLTRLGELT</sequence>
<comment type="similarity">
    <text evidence="2">Belongs to the transposase mutator family.</text>
</comment>
<keyword evidence="3" id="KW-0815">Transposition</keyword>
<evidence type="ECO:0000256" key="3">
    <source>
        <dbReference type="ARBA" id="ARBA00022578"/>
    </source>
</evidence>
<evidence type="ECO:0000256" key="1">
    <source>
        <dbReference type="ARBA" id="ARBA00002190"/>
    </source>
</evidence>
<evidence type="ECO:0000256" key="4">
    <source>
        <dbReference type="ARBA" id="ARBA00023125"/>
    </source>
</evidence>
<dbReference type="Proteomes" id="UP000182108">
    <property type="component" value="Unassembled WGS sequence"/>
</dbReference>
<dbReference type="RefSeq" id="WP_176697474.1">
    <property type="nucleotide sequence ID" value="NZ_CYHH01000016.1"/>
</dbReference>
<keyword evidence="5" id="KW-0233">DNA recombination</keyword>